<accession>A0A6L3VFZ6</accession>
<name>A0A6L3VFZ6_9ACTN</name>
<keyword evidence="4" id="KW-1185">Reference proteome</keyword>
<dbReference type="OrthoDB" id="3010308at2"/>
<gene>
    <name evidence="3" type="ORF">F9B16_40965</name>
</gene>
<dbReference type="InterPro" id="IPR041409">
    <property type="entry name" value="RE_AspBHI_N"/>
</dbReference>
<dbReference type="Pfam" id="PF18062">
    <property type="entry name" value="RE_AspBHI_N"/>
    <property type="match status" value="1"/>
</dbReference>
<dbReference type="AlphaFoldDB" id="A0A6L3VFZ6"/>
<dbReference type="GO" id="GO:0009307">
    <property type="term" value="P:DNA restriction-modification system"/>
    <property type="evidence" value="ECO:0007669"/>
    <property type="project" value="InterPro"/>
</dbReference>
<dbReference type="GO" id="GO:0004519">
    <property type="term" value="F:endonuclease activity"/>
    <property type="evidence" value="ECO:0007669"/>
    <property type="project" value="UniProtKB-KW"/>
</dbReference>
<feature type="domain" description="Restriction endonuclease AspBHI N-terminal" evidence="2">
    <location>
        <begin position="34"/>
        <end position="222"/>
    </location>
</feature>
<protein>
    <submittedName>
        <fullName evidence="3">Restriction endonuclease</fullName>
    </submittedName>
</protein>
<dbReference type="Pfam" id="PF04471">
    <property type="entry name" value="Mrr_cat"/>
    <property type="match status" value="1"/>
</dbReference>
<dbReference type="Proteomes" id="UP000483004">
    <property type="component" value="Unassembled WGS sequence"/>
</dbReference>
<evidence type="ECO:0000313" key="3">
    <source>
        <dbReference type="EMBL" id="KAB2365214.1"/>
    </source>
</evidence>
<dbReference type="InterPro" id="IPR007560">
    <property type="entry name" value="Restrct_endonuc_IV_Mrr"/>
</dbReference>
<dbReference type="GO" id="GO:0003677">
    <property type="term" value="F:DNA binding"/>
    <property type="evidence" value="ECO:0007669"/>
    <property type="project" value="InterPro"/>
</dbReference>
<dbReference type="EMBL" id="WBMR01000210">
    <property type="protein sequence ID" value="KAB2365214.1"/>
    <property type="molecule type" value="Genomic_DNA"/>
</dbReference>
<evidence type="ECO:0000259" key="1">
    <source>
        <dbReference type="Pfam" id="PF04471"/>
    </source>
</evidence>
<sequence>MTAASPAGPCVPFASLGTADLIIDTCYAGGSSGHAGDDPISKLIPRVGNQGGFRHCGSPFQGTVKLSVLYTTGGELDWPDQLDLQTGVFTYFGDNRTPGRELHETSRGGNLLLRDAFAAAHGTPAERAEVPPFLLFEKAPEQGRAVYFRGLLVPGGPTMTTDDELAAVWRSTGGRRFQNYRARFTVLDEGKVPRSWITHVVNGGDPLMGDCPPAWHAWVTSGVCTPLLAPSTTLIRKTADQLPAAPQAKAMLEAIRKHFQSHPHGFEACAVALWRLIAPATGRCDVTRPSRDGGRDAIGEYILGPPADRIAIDFALEAKCYAETNGVGVKEVSRLISRLRHRNFGVFVTTSYFAQQVQQEVREDQHPIALVCGRDIAEALLNHGYKTSSDIKVWLDKNFPVS</sequence>
<organism evidence="3 4">
    <name type="scientific">Actinomadura montaniterrae</name>
    <dbReference type="NCBI Taxonomy" id="1803903"/>
    <lineage>
        <taxon>Bacteria</taxon>
        <taxon>Bacillati</taxon>
        <taxon>Actinomycetota</taxon>
        <taxon>Actinomycetes</taxon>
        <taxon>Streptosporangiales</taxon>
        <taxon>Thermomonosporaceae</taxon>
        <taxon>Actinomadura</taxon>
    </lineage>
</organism>
<keyword evidence="3" id="KW-0378">Hydrolase</keyword>
<dbReference type="InterPro" id="IPR011856">
    <property type="entry name" value="tRNA_endonuc-like_dom_sf"/>
</dbReference>
<comment type="caution">
    <text evidence="3">The sequence shown here is derived from an EMBL/GenBank/DDBJ whole genome shotgun (WGS) entry which is preliminary data.</text>
</comment>
<reference evidence="3 4" key="1">
    <citation type="submission" date="2019-09" db="EMBL/GenBank/DDBJ databases">
        <title>Actinomadura physcomitrii sp. nov., a novel actinomycete isolated from moss [Physcomitrium sphaericum (Ludw) Fuernr].</title>
        <authorList>
            <person name="Liu C."/>
            <person name="Zhuang X."/>
        </authorList>
    </citation>
    <scope>NUCLEOTIDE SEQUENCE [LARGE SCALE GENOMIC DNA]</scope>
    <source>
        <strain evidence="3 4">CYP1-1B</strain>
    </source>
</reference>
<dbReference type="Gene3D" id="2.30.280.20">
    <property type="match status" value="1"/>
</dbReference>
<dbReference type="RefSeq" id="WP_151545655.1">
    <property type="nucleotide sequence ID" value="NZ_WBMR01000210.1"/>
</dbReference>
<proteinExistence type="predicted"/>
<keyword evidence="3" id="KW-0540">Nuclease</keyword>
<dbReference type="Gene3D" id="3.40.1350.10">
    <property type="match status" value="1"/>
</dbReference>
<evidence type="ECO:0000259" key="2">
    <source>
        <dbReference type="Pfam" id="PF18062"/>
    </source>
</evidence>
<feature type="domain" description="Restriction endonuclease type IV Mrr" evidence="1">
    <location>
        <begin position="262"/>
        <end position="379"/>
    </location>
</feature>
<keyword evidence="3" id="KW-0255">Endonuclease</keyword>
<evidence type="ECO:0000313" key="4">
    <source>
        <dbReference type="Proteomes" id="UP000483004"/>
    </source>
</evidence>